<accession>A0ACB5UNQ2</accession>
<protein>
    <submittedName>
        <fullName evidence="1">Uncharacterized protein</fullName>
    </submittedName>
</protein>
<dbReference type="EMBL" id="BTPU01000061">
    <property type="protein sequence ID" value="GMQ64179.1"/>
    <property type="molecule type" value="Genomic_DNA"/>
</dbReference>
<proteinExistence type="predicted"/>
<name>A0ACB5UNQ2_9FIRM</name>
<evidence type="ECO:0000313" key="1">
    <source>
        <dbReference type="EMBL" id="GMQ64179.1"/>
    </source>
</evidence>
<gene>
    <name evidence="1" type="ORF">AN2V17_34160</name>
</gene>
<reference evidence="1" key="1">
    <citation type="submission" date="2023-09" db="EMBL/GenBank/DDBJ databases">
        <title>Vallitalea sediminicola and Vallitalea maricola sp. nov., anaerobic bacteria isolated from marine sediment.</title>
        <authorList>
            <person name="Hirano S."/>
            <person name="Maeda A."/>
            <person name="Terahara T."/>
            <person name="Mori K."/>
            <person name="Hamada M."/>
            <person name="Matsumoto R."/>
            <person name="Kobayashi T."/>
        </authorList>
    </citation>
    <scope>NUCLEOTIDE SEQUENCE</scope>
    <source>
        <strain evidence="1">AN17-2</strain>
    </source>
</reference>
<dbReference type="Proteomes" id="UP001374599">
    <property type="component" value="Unassembled WGS sequence"/>
</dbReference>
<keyword evidence="2" id="KW-1185">Reference proteome</keyword>
<sequence>MENDLLDYYDLNLEHCSKCNMETMHCIAREKRTDGKTDVMKECTICGSFNVVTTK</sequence>
<evidence type="ECO:0000313" key="2">
    <source>
        <dbReference type="Proteomes" id="UP001374599"/>
    </source>
</evidence>
<comment type="caution">
    <text evidence="1">The sequence shown here is derived from an EMBL/GenBank/DDBJ whole genome shotgun (WGS) entry which is preliminary data.</text>
</comment>
<organism evidence="1 2">
    <name type="scientific">Vallitalea maricola</name>
    <dbReference type="NCBI Taxonomy" id="3074433"/>
    <lineage>
        <taxon>Bacteria</taxon>
        <taxon>Bacillati</taxon>
        <taxon>Bacillota</taxon>
        <taxon>Clostridia</taxon>
        <taxon>Lachnospirales</taxon>
        <taxon>Vallitaleaceae</taxon>
        <taxon>Vallitalea</taxon>
    </lineage>
</organism>